<reference evidence="3" key="1">
    <citation type="submission" date="2017-03" db="EMBL/GenBank/DDBJ databases">
        <authorList>
            <person name="Rodrigo-Torres L."/>
            <person name="Arahal R.D."/>
            <person name="Lucena T."/>
        </authorList>
    </citation>
    <scope>NUCLEOTIDE SEQUENCE [LARGE SCALE GENOMIC DNA]</scope>
    <source>
        <strain evidence="3">CECT 8411</strain>
    </source>
</reference>
<dbReference type="Proteomes" id="UP000193778">
    <property type="component" value="Unassembled WGS sequence"/>
</dbReference>
<dbReference type="InterPro" id="IPR020845">
    <property type="entry name" value="AMP-binding_CS"/>
</dbReference>
<dbReference type="Gene3D" id="3.40.50.12780">
    <property type="entry name" value="N-terminal domain of ligase-like"/>
    <property type="match status" value="1"/>
</dbReference>
<protein>
    <submittedName>
        <fullName evidence="2">Dimodular nonribosomal peptide synthase</fullName>
    </submittedName>
</protein>
<organism evidence="2 3">
    <name type="scientific">Ruegeria meonggei</name>
    <dbReference type="NCBI Taxonomy" id="1446476"/>
    <lineage>
        <taxon>Bacteria</taxon>
        <taxon>Pseudomonadati</taxon>
        <taxon>Pseudomonadota</taxon>
        <taxon>Alphaproteobacteria</taxon>
        <taxon>Rhodobacterales</taxon>
        <taxon>Roseobacteraceae</taxon>
        <taxon>Ruegeria</taxon>
    </lineage>
</organism>
<proteinExistence type="predicted"/>
<dbReference type="GO" id="GO:0043041">
    <property type="term" value="P:amino acid activation for nonribosomal peptide biosynthetic process"/>
    <property type="evidence" value="ECO:0007669"/>
    <property type="project" value="TreeGrafter"/>
</dbReference>
<dbReference type="EMBL" id="FWFP01000016">
    <property type="protein sequence ID" value="SLN75521.1"/>
    <property type="molecule type" value="Genomic_DNA"/>
</dbReference>
<dbReference type="Gene3D" id="3.30.300.30">
    <property type="match status" value="1"/>
</dbReference>
<dbReference type="RefSeq" id="WP_085824660.1">
    <property type="nucleotide sequence ID" value="NZ_FWFP01000016.1"/>
</dbReference>
<feature type="domain" description="AMP-dependent synthetase/ligase" evidence="1">
    <location>
        <begin position="616"/>
        <end position="963"/>
    </location>
</feature>
<dbReference type="OrthoDB" id="9803968at2"/>
<dbReference type="AlphaFoldDB" id="A0A1X7ABV1"/>
<dbReference type="SUPFAM" id="SSF56801">
    <property type="entry name" value="Acetyl-CoA synthetase-like"/>
    <property type="match status" value="1"/>
</dbReference>
<gene>
    <name evidence="2" type="primary">dhbF</name>
    <name evidence="2" type="ORF">RUM8411_04217</name>
</gene>
<accession>A0A1X7ABV1</accession>
<name>A0A1X7ABV1_9RHOB</name>
<dbReference type="PANTHER" id="PTHR44394:SF1">
    <property type="entry name" value="BETA-ALANINE-ACTIVATING ENZYME"/>
    <property type="match status" value="1"/>
</dbReference>
<dbReference type="InterPro" id="IPR042099">
    <property type="entry name" value="ANL_N_sf"/>
</dbReference>
<sequence>MNTLKKILGSISEGLDRQAETSPEYPNSGLHFVGYDYNVRQNQICGAGWLLLSFGVASRRRLGRAVLKSLPHSNLAKVSRWTLPREVDAALNSLKTARDLEANEVMGGVPSDSAERIGERILHLTTMRAFGRARELLLQNEANLHDRFEPLQEQLNRLENGDPIPQCGSWLVGRRSEKSENTSGSKIISETLWRTENQKIVDTLYNEGVHSAAGLDALLAGVSTDPLRALSLLGFMNNGLDESYKSKLVAATRPLPPMARFVMFSHWNWVDGKRLVDAFEEAIATGQTYNVEASLLRAMSGHLSLPKKGGAKRKLFDKLSRLAAGRAAFGADPLIDSAAKQGVRVVGKEAMPIALAADQDYNYSPKKMAQGVAPALTSRAKAWLEQASARAKGTVVFSPHAQNLAHASRLLQIALAGMGKPVQTIVTIAPEIGDPAEAAGFLTAARKKGFDITLSGRWLNKRNTHASQYLERLRSGEVLQIYFDGTKAPGRRLFVPWLTRPAKLPGFPAQLAISSGADVCFAATWVDGDGTQIIDIVPLDPPPRAGANLVRTLWLTQQLARACRHFVLMQKMPVQRHLLAAYGGPSPKRELIELSTWLQSDAVRESKLCWLSGFDPTHIAIRTASGSVTYASLASLCLRMSNMLLHFQDTAPNHTNSERSFEDQHRILCLLPASPAAVVTQLASTAAGSLLCVGLPEDSDVQLTDRLTAFNPDLIVVTFSLWSRLIAAAPELEGRNALIIGDDCDEAALEFLLESFAEPPALPPLDLQRPAYVVYTSGSSGEPKGVVLAAGMASRMLVFNYDEPQTLLTVVRWDTATALETLPAFVGNHTIVLPPTNGFSDLKQLCNLMIETSATALSAPCSVLHGMLQNPDFSPSRLPELTVFFPWGEPSRARFIQDLVNRFPKAELNACYGATEFIDVSCGKLSGEEFAKYQGSPGGMLLPGTRAVNSEGDDLKPGEIGRVEALGYDRTLGTFKDLQAGARVVDPLKDPILLEDWVTVLPDGSLDVLGRIDDVVNIRGRRVSLNDLSETAENIDGVARVFVTTILVRDADAVAMAVETSRTDTDILENELRQAITKKFFASAAPVRCVHIEELPRLPSGKLDRKRLQTFLENGCANTTALIARRAEGANTAEEPLPPMLELLRDFASQEGLVPRARFDPDNTLPFLDSILSLILMLSIEEFLGKPPPAHVFDRQSTVTWRELAEELSSETVQV</sequence>
<evidence type="ECO:0000313" key="2">
    <source>
        <dbReference type="EMBL" id="SLN75521.1"/>
    </source>
</evidence>
<evidence type="ECO:0000313" key="3">
    <source>
        <dbReference type="Proteomes" id="UP000193778"/>
    </source>
</evidence>
<dbReference type="PROSITE" id="PS00455">
    <property type="entry name" value="AMP_BINDING"/>
    <property type="match status" value="1"/>
</dbReference>
<dbReference type="InterPro" id="IPR052091">
    <property type="entry name" value="Beta-ala_Activ/Resist"/>
</dbReference>
<dbReference type="PANTHER" id="PTHR44394">
    <property type="entry name" value="BETA-ALANINE-ACTIVATING ENZYME"/>
    <property type="match status" value="1"/>
</dbReference>
<dbReference type="InterPro" id="IPR045851">
    <property type="entry name" value="AMP-bd_C_sf"/>
</dbReference>
<dbReference type="Pfam" id="PF00501">
    <property type="entry name" value="AMP-binding"/>
    <property type="match status" value="1"/>
</dbReference>
<keyword evidence="3" id="KW-1185">Reference proteome</keyword>
<evidence type="ECO:0000259" key="1">
    <source>
        <dbReference type="Pfam" id="PF00501"/>
    </source>
</evidence>
<dbReference type="InterPro" id="IPR000873">
    <property type="entry name" value="AMP-dep_synth/lig_dom"/>
</dbReference>